<gene>
    <name evidence="9" type="ORF">CBW46_008305</name>
</gene>
<evidence type="ECO:0000256" key="5">
    <source>
        <dbReference type="ARBA" id="ARBA00022989"/>
    </source>
</evidence>
<dbReference type="GO" id="GO:0005886">
    <property type="term" value="C:plasma membrane"/>
    <property type="evidence" value="ECO:0007669"/>
    <property type="project" value="UniProtKB-SubCell"/>
</dbReference>
<keyword evidence="4 7" id="KW-0812">Transmembrane</keyword>
<dbReference type="OrthoDB" id="9813426at2"/>
<comment type="caution">
    <text evidence="9">The sequence shown here is derived from an EMBL/GenBank/DDBJ whole genome shotgun (WGS) entry which is preliminary data.</text>
</comment>
<comment type="subcellular location">
    <subcellularLocation>
        <location evidence="1">Cell membrane</location>
        <topology evidence="1">Multi-pass membrane protein</topology>
    </subcellularLocation>
</comment>
<keyword evidence="3" id="KW-1003">Cell membrane</keyword>
<dbReference type="EMBL" id="NHRJ02000003">
    <property type="protein sequence ID" value="PZE21352.1"/>
    <property type="molecule type" value="Genomic_DNA"/>
</dbReference>
<keyword evidence="6 7" id="KW-0472">Membrane</keyword>
<evidence type="ECO:0000256" key="6">
    <source>
        <dbReference type="ARBA" id="ARBA00023136"/>
    </source>
</evidence>
<feature type="transmembrane region" description="Helical" evidence="7">
    <location>
        <begin position="12"/>
        <end position="30"/>
    </location>
</feature>
<organism evidence="9 10">
    <name type="scientific">Paenibacillus xerothermodurans</name>
    <dbReference type="NCBI Taxonomy" id="1977292"/>
    <lineage>
        <taxon>Bacteria</taxon>
        <taxon>Bacillati</taxon>
        <taxon>Bacillota</taxon>
        <taxon>Bacilli</taxon>
        <taxon>Bacillales</taxon>
        <taxon>Paenibacillaceae</taxon>
        <taxon>Paenibacillus</taxon>
    </lineage>
</organism>
<feature type="transmembrane region" description="Helical" evidence="7">
    <location>
        <begin position="50"/>
        <end position="72"/>
    </location>
</feature>
<dbReference type="PANTHER" id="PTHR42709">
    <property type="entry name" value="ALKALINE PHOSPHATASE LIKE PROTEIN"/>
    <property type="match status" value="1"/>
</dbReference>
<comment type="similarity">
    <text evidence="2">Belongs to the DedA family.</text>
</comment>
<evidence type="ECO:0000256" key="3">
    <source>
        <dbReference type="ARBA" id="ARBA00022475"/>
    </source>
</evidence>
<dbReference type="Pfam" id="PF09335">
    <property type="entry name" value="VTT_dom"/>
    <property type="match status" value="1"/>
</dbReference>
<evidence type="ECO:0000256" key="1">
    <source>
        <dbReference type="ARBA" id="ARBA00004651"/>
    </source>
</evidence>
<evidence type="ECO:0000256" key="7">
    <source>
        <dbReference type="SAM" id="Phobius"/>
    </source>
</evidence>
<name>A0A2W1P0T3_PAEXE</name>
<protein>
    <submittedName>
        <fullName evidence="9">DedA family protein</fullName>
    </submittedName>
</protein>
<dbReference type="AlphaFoldDB" id="A0A2W1P0T3"/>
<evidence type="ECO:0000256" key="2">
    <source>
        <dbReference type="ARBA" id="ARBA00010792"/>
    </source>
</evidence>
<evidence type="ECO:0000313" key="10">
    <source>
        <dbReference type="Proteomes" id="UP000214746"/>
    </source>
</evidence>
<feature type="transmembrane region" description="Helical" evidence="7">
    <location>
        <begin position="140"/>
        <end position="163"/>
    </location>
</feature>
<proteinExistence type="inferred from homology"/>
<sequence>MANWITEIINSFGYIGIFLLIALENIFPPIPSEVILTFGGFMTTNTKLSITGVILVSTLGSVTGAIVLYIIGMQLSTERLERLVDKWGRIFRITRKDVHRSEKWFQKYGAWTVFFCRLVPLVRSLISIPAGMARMNFWKFLLLTTTGTLIWNSVLVNIGAAMGNSWENVLHYMDMYSNFAYLALGLLVVWMAVRFSTRKNKHKEEHYD</sequence>
<dbReference type="InterPro" id="IPR032816">
    <property type="entry name" value="VTT_dom"/>
</dbReference>
<evidence type="ECO:0000259" key="8">
    <source>
        <dbReference type="Pfam" id="PF09335"/>
    </source>
</evidence>
<keyword evidence="10" id="KW-1185">Reference proteome</keyword>
<dbReference type="InterPro" id="IPR051311">
    <property type="entry name" value="DedA_domain"/>
</dbReference>
<feature type="transmembrane region" description="Helical" evidence="7">
    <location>
        <begin position="175"/>
        <end position="193"/>
    </location>
</feature>
<accession>A0A2W1P0T3</accession>
<evidence type="ECO:0000313" key="9">
    <source>
        <dbReference type="EMBL" id="PZE21352.1"/>
    </source>
</evidence>
<dbReference type="PANTHER" id="PTHR42709:SF6">
    <property type="entry name" value="UNDECAPRENYL PHOSPHATE TRANSPORTER A"/>
    <property type="match status" value="1"/>
</dbReference>
<keyword evidence="5 7" id="KW-1133">Transmembrane helix</keyword>
<reference evidence="9" key="1">
    <citation type="submission" date="2018-06" db="EMBL/GenBank/DDBJ databases">
        <title>Paenibacillus xerothermodurans sp. nov. an extremely dry heat resistant spore forming bacterium isolated from the soil of Cape Canaveral, Florida.</title>
        <authorList>
            <person name="Seuylemezian A."/>
            <person name="Kaur N."/>
            <person name="Patil P."/>
            <person name="Patil P."/>
            <person name="Mayilraj S."/>
            <person name="Vaishampayan P."/>
        </authorList>
    </citation>
    <scope>NUCLEOTIDE SEQUENCE [LARGE SCALE GENOMIC DNA]</scope>
    <source>
        <strain evidence="9">ATCC 27380</strain>
    </source>
</reference>
<dbReference type="RefSeq" id="WP_089199548.1">
    <property type="nucleotide sequence ID" value="NZ_NHRJ02000003.1"/>
</dbReference>
<evidence type="ECO:0000256" key="4">
    <source>
        <dbReference type="ARBA" id="ARBA00022692"/>
    </source>
</evidence>
<feature type="domain" description="VTT" evidence="8">
    <location>
        <begin position="30"/>
        <end position="160"/>
    </location>
</feature>
<dbReference type="Proteomes" id="UP000214746">
    <property type="component" value="Unassembled WGS sequence"/>
</dbReference>